<feature type="region of interest" description="Disordered" evidence="4">
    <location>
        <begin position="1"/>
        <end position="90"/>
    </location>
</feature>
<feature type="compositionally biased region" description="Basic and acidic residues" evidence="4">
    <location>
        <begin position="56"/>
        <end position="90"/>
    </location>
</feature>
<evidence type="ECO:0000259" key="5">
    <source>
        <dbReference type="Pfam" id="PF02931"/>
    </source>
</evidence>
<dbReference type="GO" id="GO:0004888">
    <property type="term" value="F:transmembrane signaling receptor activity"/>
    <property type="evidence" value="ECO:0007669"/>
    <property type="project" value="InterPro"/>
</dbReference>
<dbReference type="PROSITE" id="PS00236">
    <property type="entry name" value="NEUROTR_ION_CHANNEL"/>
    <property type="match status" value="1"/>
</dbReference>
<name>A0AAE1EK16_PETCI</name>
<dbReference type="Proteomes" id="UP001286313">
    <property type="component" value="Unassembled WGS sequence"/>
</dbReference>
<dbReference type="PRINTS" id="PR00252">
    <property type="entry name" value="NRIONCHANNEL"/>
</dbReference>
<evidence type="ECO:0000256" key="2">
    <source>
        <dbReference type="ARBA" id="ARBA00023136"/>
    </source>
</evidence>
<protein>
    <recommendedName>
        <fullName evidence="5">Neurotransmitter-gated ion-channel ligand-binding domain-containing protein</fullName>
    </recommendedName>
</protein>
<comment type="similarity">
    <text evidence="3">Belongs to the ligand-gated ion channel (TC 1.A.9) family.</text>
</comment>
<dbReference type="EMBL" id="JAWQEG010006339">
    <property type="protein sequence ID" value="KAK3855132.1"/>
    <property type="molecule type" value="Genomic_DNA"/>
</dbReference>
<dbReference type="InterPro" id="IPR018000">
    <property type="entry name" value="Neurotransmitter_ion_chnl_CS"/>
</dbReference>
<organism evidence="6 7">
    <name type="scientific">Petrolisthes cinctipes</name>
    <name type="common">Flat porcelain crab</name>
    <dbReference type="NCBI Taxonomy" id="88211"/>
    <lineage>
        <taxon>Eukaryota</taxon>
        <taxon>Metazoa</taxon>
        <taxon>Ecdysozoa</taxon>
        <taxon>Arthropoda</taxon>
        <taxon>Crustacea</taxon>
        <taxon>Multicrustacea</taxon>
        <taxon>Malacostraca</taxon>
        <taxon>Eumalacostraca</taxon>
        <taxon>Eucarida</taxon>
        <taxon>Decapoda</taxon>
        <taxon>Pleocyemata</taxon>
        <taxon>Anomura</taxon>
        <taxon>Galatheoidea</taxon>
        <taxon>Porcellanidae</taxon>
        <taxon>Petrolisthes</taxon>
    </lineage>
</organism>
<dbReference type="InterPro" id="IPR036734">
    <property type="entry name" value="Neur_chan_lig-bd_sf"/>
</dbReference>
<keyword evidence="3" id="KW-0407">Ion channel</keyword>
<dbReference type="SUPFAM" id="SSF63712">
    <property type="entry name" value="Nicotinic receptor ligand binding domain-like"/>
    <property type="match status" value="1"/>
</dbReference>
<dbReference type="GO" id="GO:0005230">
    <property type="term" value="F:extracellular ligand-gated monoatomic ion channel activity"/>
    <property type="evidence" value="ECO:0007669"/>
    <property type="project" value="InterPro"/>
</dbReference>
<dbReference type="PANTHER" id="PTHR18945">
    <property type="entry name" value="NEUROTRANSMITTER GATED ION CHANNEL"/>
    <property type="match status" value="1"/>
</dbReference>
<dbReference type="InterPro" id="IPR006202">
    <property type="entry name" value="Neur_chan_lig-bd"/>
</dbReference>
<comment type="caution">
    <text evidence="6">The sequence shown here is derived from an EMBL/GenBank/DDBJ whole genome shotgun (WGS) entry which is preliminary data.</text>
</comment>
<keyword evidence="3" id="KW-0406">Ion transport</keyword>
<keyword evidence="3" id="KW-0813">Transport</keyword>
<feature type="non-terminal residue" evidence="6">
    <location>
        <position position="1"/>
    </location>
</feature>
<evidence type="ECO:0000256" key="1">
    <source>
        <dbReference type="ARBA" id="ARBA00004141"/>
    </source>
</evidence>
<evidence type="ECO:0000256" key="3">
    <source>
        <dbReference type="RuleBase" id="RU000687"/>
    </source>
</evidence>
<dbReference type="Pfam" id="PF02931">
    <property type="entry name" value="Neur_chan_LBD"/>
    <property type="match status" value="1"/>
</dbReference>
<accession>A0AAE1EK16</accession>
<keyword evidence="2" id="KW-0472">Membrane</keyword>
<sequence length="201" mass="22868">MEEVEQKGELGDRELGRMRKEKRECGEAEGIGGGEDEEALPPFMKGSSVGGGGLEDLLRSYFNKDDGGHSKDANRTKNEQRPLRRSVQDTKRHAIATNSEIITKWQDDYLYWDPKDYGGIERVRIPYYDIWHPDIILQNTAAPNYEGGIINTNAIISYNGEVELTSHAVLDSICIMDVQWYPFDQQTCDLVFASWTFDVNQ</sequence>
<evidence type="ECO:0000313" key="7">
    <source>
        <dbReference type="Proteomes" id="UP001286313"/>
    </source>
</evidence>
<evidence type="ECO:0000256" key="4">
    <source>
        <dbReference type="SAM" id="MobiDB-lite"/>
    </source>
</evidence>
<proteinExistence type="inferred from homology"/>
<feature type="domain" description="Neurotransmitter-gated ion-channel ligand-binding" evidence="5">
    <location>
        <begin position="90"/>
        <end position="200"/>
    </location>
</feature>
<reference evidence="6" key="1">
    <citation type="submission" date="2023-10" db="EMBL/GenBank/DDBJ databases">
        <title>Genome assemblies of two species of porcelain crab, Petrolisthes cinctipes and Petrolisthes manimaculis (Anomura: Porcellanidae).</title>
        <authorList>
            <person name="Angst P."/>
        </authorList>
    </citation>
    <scope>NUCLEOTIDE SEQUENCE</scope>
    <source>
        <strain evidence="6">PB745_01</strain>
        <tissue evidence="6">Gill</tissue>
    </source>
</reference>
<dbReference type="Gene3D" id="2.70.170.10">
    <property type="entry name" value="Neurotransmitter-gated ion-channel ligand-binding domain"/>
    <property type="match status" value="1"/>
</dbReference>
<feature type="compositionally biased region" description="Basic and acidic residues" evidence="4">
    <location>
        <begin position="1"/>
        <end position="26"/>
    </location>
</feature>
<keyword evidence="7" id="KW-1185">Reference proteome</keyword>
<dbReference type="InterPro" id="IPR006201">
    <property type="entry name" value="Neur_channel"/>
</dbReference>
<dbReference type="AlphaFoldDB" id="A0AAE1EK16"/>
<evidence type="ECO:0000313" key="6">
    <source>
        <dbReference type="EMBL" id="KAK3855132.1"/>
    </source>
</evidence>
<dbReference type="GO" id="GO:0016020">
    <property type="term" value="C:membrane"/>
    <property type="evidence" value="ECO:0007669"/>
    <property type="project" value="UniProtKB-SubCell"/>
</dbReference>
<comment type="subcellular location">
    <subcellularLocation>
        <location evidence="1">Membrane</location>
        <topology evidence="1">Multi-pass membrane protein</topology>
    </subcellularLocation>
</comment>
<gene>
    <name evidence="6" type="ORF">Pcinc_038439</name>
</gene>